<keyword evidence="3" id="KW-1185">Reference proteome</keyword>
<reference evidence="2 3" key="1">
    <citation type="submission" date="2020-02" db="EMBL/GenBank/DDBJ databases">
        <title>Complete genome sequence of Blautia producta JCM 1471(T).</title>
        <authorList>
            <person name="Tourlousse D.M."/>
            <person name="Sakamoto M."/>
            <person name="Miura T."/>
            <person name="Narita K."/>
            <person name="Ohashi A."/>
            <person name="Uchino Y."/>
            <person name="Yamazoe A."/>
            <person name="Kameyama K."/>
            <person name="Terauchi J."/>
            <person name="Ohkuma M."/>
            <person name="Kawasaki H."/>
            <person name="Sekiguchi Y."/>
        </authorList>
    </citation>
    <scope>NUCLEOTIDE SEQUENCE [LARGE SCALE GENOMIC DNA]</scope>
    <source>
        <strain evidence="2 3">JCM 1471</strain>
    </source>
</reference>
<gene>
    <name evidence="2" type="ORF">GXM18_08025</name>
</gene>
<feature type="domain" description="Transcriptional repressor NrdR-like N-terminal" evidence="1">
    <location>
        <begin position="1"/>
        <end position="41"/>
    </location>
</feature>
<evidence type="ECO:0000313" key="3">
    <source>
        <dbReference type="Proteomes" id="UP000464715"/>
    </source>
</evidence>
<name>A0ABX6J5Q2_9FIRM</name>
<dbReference type="RefSeq" id="WP_018596911.1">
    <property type="nucleotide sequence ID" value="NZ_AUUC01000048.1"/>
</dbReference>
<dbReference type="InterPro" id="IPR055173">
    <property type="entry name" value="NrdR-like_N"/>
</dbReference>
<dbReference type="EMBL" id="CP048626">
    <property type="protein sequence ID" value="QIB54821.1"/>
    <property type="molecule type" value="Genomic_DNA"/>
</dbReference>
<dbReference type="Gene3D" id="2.20.28.30">
    <property type="entry name" value="RNA polymerase ii, chain L"/>
    <property type="match status" value="1"/>
</dbReference>
<dbReference type="GeneID" id="75051937"/>
<accession>A0ABX6J5Q2</accession>
<evidence type="ECO:0000313" key="2">
    <source>
        <dbReference type="EMBL" id="QIB54821.1"/>
    </source>
</evidence>
<dbReference type="Proteomes" id="UP000464715">
    <property type="component" value="Chromosome"/>
</dbReference>
<evidence type="ECO:0000259" key="1">
    <source>
        <dbReference type="Pfam" id="PF22811"/>
    </source>
</evidence>
<dbReference type="Pfam" id="PF22811">
    <property type="entry name" value="Zn_ribbon_NrdR"/>
    <property type="match status" value="1"/>
</dbReference>
<organism evidence="2 3">
    <name type="scientific">Blautia producta ATCC 27340 = DSM 2950</name>
    <dbReference type="NCBI Taxonomy" id="1121114"/>
    <lineage>
        <taxon>Bacteria</taxon>
        <taxon>Bacillati</taxon>
        <taxon>Bacillota</taxon>
        <taxon>Clostridia</taxon>
        <taxon>Lachnospirales</taxon>
        <taxon>Lachnospiraceae</taxon>
        <taxon>Blautia</taxon>
    </lineage>
</organism>
<sequence length="52" mass="6081">MKCKKCGGKTQVTDTEESLDGFAVLRRRQCPICGYRFKTIETIWEGMRPRKK</sequence>
<proteinExistence type="predicted"/>
<protein>
    <recommendedName>
        <fullName evidence="1">Transcriptional repressor NrdR-like N-terminal domain-containing protein</fullName>
    </recommendedName>
</protein>